<dbReference type="Gene3D" id="3.40.50.150">
    <property type="entry name" value="Vaccinia Virus protein VP39"/>
    <property type="match status" value="1"/>
</dbReference>
<name>A0AAE2W2V4_9RHOB</name>
<evidence type="ECO:0000313" key="2">
    <source>
        <dbReference type="Proteomes" id="UP000732193"/>
    </source>
</evidence>
<organism evidence="1 2">
    <name type="scientific">Sulfitobacter geojensis</name>
    <dbReference type="NCBI Taxonomy" id="1342299"/>
    <lineage>
        <taxon>Bacteria</taxon>
        <taxon>Pseudomonadati</taxon>
        <taxon>Pseudomonadota</taxon>
        <taxon>Alphaproteobacteria</taxon>
        <taxon>Rhodobacterales</taxon>
        <taxon>Roseobacteraceae</taxon>
        <taxon>Sulfitobacter</taxon>
    </lineage>
</organism>
<dbReference type="PANTHER" id="PTHR20974">
    <property type="entry name" value="UPF0585 PROTEIN CG18661"/>
    <property type="match status" value="1"/>
</dbReference>
<protein>
    <submittedName>
        <fullName evidence="1">DUF938 domain-containing protein</fullName>
    </submittedName>
</protein>
<dbReference type="InterPro" id="IPR029063">
    <property type="entry name" value="SAM-dependent_MTases_sf"/>
</dbReference>
<dbReference type="InterPro" id="IPR010342">
    <property type="entry name" value="DUF938"/>
</dbReference>
<dbReference type="PANTHER" id="PTHR20974:SF0">
    <property type="entry name" value="UPF0585 PROTEIN CG18661"/>
    <property type="match status" value="1"/>
</dbReference>
<dbReference type="Pfam" id="PF06080">
    <property type="entry name" value="DUF938"/>
    <property type="match status" value="1"/>
</dbReference>
<proteinExistence type="predicted"/>
<keyword evidence="2" id="KW-1185">Reference proteome</keyword>
<dbReference type="AlphaFoldDB" id="A0AAE2W2V4"/>
<comment type="caution">
    <text evidence="1">The sequence shown here is derived from an EMBL/GenBank/DDBJ whole genome shotgun (WGS) entry which is preliminary data.</text>
</comment>
<reference evidence="1 2" key="1">
    <citation type="submission" date="2021-01" db="EMBL/GenBank/DDBJ databases">
        <title>Diatom-associated Roseobacters Show Island Model of Population Structure.</title>
        <authorList>
            <person name="Qu L."/>
            <person name="Feng X."/>
            <person name="Chen Y."/>
            <person name="Li L."/>
            <person name="Wang X."/>
            <person name="Hu Z."/>
            <person name="Wang H."/>
            <person name="Luo H."/>
        </authorList>
    </citation>
    <scope>NUCLEOTIDE SEQUENCE [LARGE SCALE GENOMIC DNA]</scope>
    <source>
        <strain evidence="1 2">TR60-84</strain>
    </source>
</reference>
<gene>
    <name evidence="1" type="ORF">JQV55_19085</name>
</gene>
<dbReference type="EMBL" id="JAFBRM010000008">
    <property type="protein sequence ID" value="MBM1715682.1"/>
    <property type="molecule type" value="Genomic_DNA"/>
</dbReference>
<dbReference type="Proteomes" id="UP000732193">
    <property type="component" value="Unassembled WGS sequence"/>
</dbReference>
<evidence type="ECO:0000313" key="1">
    <source>
        <dbReference type="EMBL" id="MBM1715682.1"/>
    </source>
</evidence>
<dbReference type="RefSeq" id="WP_203243426.1">
    <property type="nucleotide sequence ID" value="NZ_JAFBRH010000004.1"/>
</dbReference>
<accession>A0AAE2W2V4</accession>
<dbReference type="SUPFAM" id="SSF53335">
    <property type="entry name" value="S-adenosyl-L-methionine-dependent methyltransferases"/>
    <property type="match status" value="1"/>
</dbReference>
<sequence>MTRNLPPSASVATPLEDAKLHAPSAARNADAIAAVLQDHAPSCGNALEIASGTGQHVITFAAALSDLNWQPTDIDPLRLRSIDSYVRSSGLQNVKPACLLDAASDGWAAAYTGQDLIVLINLLHLISQRKARTILNQAAQALAPAGTLLVYGPFAHDGVLKSAADQRFDAELRSADADIGYKDTRDMQRWFADAGLTAAPQEMPANNLAFIARKPAL</sequence>